<keyword evidence="2" id="KW-0238">DNA-binding</keyword>
<keyword evidence="1" id="KW-0805">Transcription regulation</keyword>
<dbReference type="SUPFAM" id="SSF46785">
    <property type="entry name" value="Winged helix' DNA-binding domain"/>
    <property type="match status" value="1"/>
</dbReference>
<evidence type="ECO:0000259" key="4">
    <source>
        <dbReference type="PROSITE" id="PS50949"/>
    </source>
</evidence>
<name>A0ABY1QAH8_9BACT</name>
<proteinExistence type="predicted"/>
<reference evidence="5 6" key="1">
    <citation type="submission" date="2017-05" db="EMBL/GenBank/DDBJ databases">
        <authorList>
            <person name="Varghese N."/>
            <person name="Submissions S."/>
        </authorList>
    </citation>
    <scope>NUCLEOTIDE SEQUENCE [LARGE SCALE GENOMIC DNA]</scope>
    <source>
        <strain evidence="5 6">DSM 25457</strain>
    </source>
</reference>
<keyword evidence="6" id="KW-1185">Reference proteome</keyword>
<dbReference type="PROSITE" id="PS50949">
    <property type="entry name" value="HTH_GNTR"/>
    <property type="match status" value="1"/>
</dbReference>
<dbReference type="InterPro" id="IPR000524">
    <property type="entry name" value="Tscrpt_reg_HTH_GntR"/>
</dbReference>
<dbReference type="SMART" id="SM00345">
    <property type="entry name" value="HTH_GNTR"/>
    <property type="match status" value="1"/>
</dbReference>
<comment type="caution">
    <text evidence="5">The sequence shown here is derived from an EMBL/GenBank/DDBJ whole genome shotgun (WGS) entry which is preliminary data.</text>
</comment>
<dbReference type="InterPro" id="IPR036388">
    <property type="entry name" value="WH-like_DNA-bd_sf"/>
</dbReference>
<evidence type="ECO:0000313" key="6">
    <source>
        <dbReference type="Proteomes" id="UP001158067"/>
    </source>
</evidence>
<dbReference type="PANTHER" id="PTHR38445:SF7">
    <property type="entry name" value="GNTR-FAMILY TRANSCRIPTIONAL REGULATOR"/>
    <property type="match status" value="1"/>
</dbReference>
<dbReference type="EMBL" id="FXUG01000009">
    <property type="protein sequence ID" value="SMP65611.1"/>
    <property type="molecule type" value="Genomic_DNA"/>
</dbReference>
<evidence type="ECO:0000313" key="5">
    <source>
        <dbReference type="EMBL" id="SMP65611.1"/>
    </source>
</evidence>
<evidence type="ECO:0000256" key="3">
    <source>
        <dbReference type="ARBA" id="ARBA00023163"/>
    </source>
</evidence>
<dbReference type="Proteomes" id="UP001158067">
    <property type="component" value="Unassembled WGS sequence"/>
</dbReference>
<organism evidence="5 6">
    <name type="scientific">Neorhodopirellula lusitana</name>
    <dbReference type="NCBI Taxonomy" id="445327"/>
    <lineage>
        <taxon>Bacteria</taxon>
        <taxon>Pseudomonadati</taxon>
        <taxon>Planctomycetota</taxon>
        <taxon>Planctomycetia</taxon>
        <taxon>Pirellulales</taxon>
        <taxon>Pirellulaceae</taxon>
        <taxon>Neorhodopirellula</taxon>
    </lineage>
</organism>
<protein>
    <submittedName>
        <fullName evidence="5">Transcriptional regulator, GntR family</fullName>
    </submittedName>
</protein>
<dbReference type="Gene3D" id="1.10.10.10">
    <property type="entry name" value="Winged helix-like DNA-binding domain superfamily/Winged helix DNA-binding domain"/>
    <property type="match status" value="1"/>
</dbReference>
<evidence type="ECO:0000256" key="2">
    <source>
        <dbReference type="ARBA" id="ARBA00023125"/>
    </source>
</evidence>
<dbReference type="CDD" id="cd07377">
    <property type="entry name" value="WHTH_GntR"/>
    <property type="match status" value="1"/>
</dbReference>
<sequence>MHGVVITRWAAIPMFFHIDPSNGQPIYAQVVQQVKFAIAEQTLRPGQLLPSVRQLSHQLACNPNTIARAFQELQAEELIETLRGRGVAVTTTAPAACRKQRRSFIAESIRDVLADAMRAGMDADEIQKVVDAQLRQLAGKIPPAGLPPD</sequence>
<dbReference type="PANTHER" id="PTHR38445">
    <property type="entry name" value="HTH-TYPE TRANSCRIPTIONAL REPRESSOR YTRA"/>
    <property type="match status" value="1"/>
</dbReference>
<dbReference type="Pfam" id="PF00392">
    <property type="entry name" value="GntR"/>
    <property type="match status" value="1"/>
</dbReference>
<accession>A0ABY1QAH8</accession>
<gene>
    <name evidence="5" type="ORF">SAMN06265222_109112</name>
</gene>
<dbReference type="InterPro" id="IPR036390">
    <property type="entry name" value="WH_DNA-bd_sf"/>
</dbReference>
<feature type="domain" description="HTH gntR-type" evidence="4">
    <location>
        <begin position="24"/>
        <end position="92"/>
    </location>
</feature>
<evidence type="ECO:0000256" key="1">
    <source>
        <dbReference type="ARBA" id="ARBA00023015"/>
    </source>
</evidence>
<keyword evidence="3" id="KW-0804">Transcription</keyword>